<dbReference type="PANTHER" id="PTHR30603:SF60">
    <property type="entry name" value="RNA POLYMERASE SIGMA FACTOR RPOD"/>
    <property type="match status" value="1"/>
</dbReference>
<dbReference type="EMBL" id="AF160964">
    <property type="protein sequence ID" value="AAF89531.1"/>
    <property type="molecule type" value="Genomic_DNA"/>
</dbReference>
<dbReference type="InterPro" id="IPR007627">
    <property type="entry name" value="RNA_pol_sigma70_r2"/>
</dbReference>
<dbReference type="GO" id="GO:0016987">
    <property type="term" value="F:sigma factor activity"/>
    <property type="evidence" value="ECO:0007669"/>
    <property type="project" value="UniProtKB-KW"/>
</dbReference>
<dbReference type="Pfam" id="PF04542">
    <property type="entry name" value="Sigma70_r2"/>
    <property type="match status" value="1"/>
</dbReference>
<keyword evidence="2" id="KW-0731">Sigma factor</keyword>
<dbReference type="InterPro" id="IPR036388">
    <property type="entry name" value="WH-like_DNA-bd_sf"/>
</dbReference>
<dbReference type="SUPFAM" id="SSF88946">
    <property type="entry name" value="Sigma2 domain of RNA polymerase sigma factors"/>
    <property type="match status" value="1"/>
</dbReference>
<dbReference type="Gene3D" id="1.10.601.10">
    <property type="entry name" value="RNA Polymerase Primary Sigma Factor"/>
    <property type="match status" value="1"/>
</dbReference>
<dbReference type="SUPFAM" id="SSF88659">
    <property type="entry name" value="Sigma3 and sigma4 domains of RNA polymerase sigma factors"/>
    <property type="match status" value="2"/>
</dbReference>
<keyword evidence="4" id="KW-0804">Transcription</keyword>
<evidence type="ECO:0000313" key="6">
    <source>
        <dbReference type="EMBL" id="AAF89531.1"/>
    </source>
</evidence>
<keyword evidence="1" id="KW-0805">Transcription regulation</keyword>
<dbReference type="Pfam" id="PF04545">
    <property type="entry name" value="Sigma70_r4"/>
    <property type="match status" value="1"/>
</dbReference>
<dbReference type="AlphaFoldDB" id="Q9KJT7"/>
<dbReference type="InterPro" id="IPR000943">
    <property type="entry name" value="RNA_pol_sigma70"/>
</dbReference>
<reference evidence="6" key="1">
    <citation type="submission" date="1999-06" db="EMBL/GenBank/DDBJ databases">
        <title>Cloning and Analysis of Sigma Factor Gene of Phytoplasma Associated with Peanut Witches' Broom.</title>
        <authorList>
            <person name="Chen S.-K."/>
            <person name="Ho K.-C."/>
            <person name="Lin C.-P."/>
        </authorList>
    </citation>
    <scope>NUCLEOTIDE SEQUENCE</scope>
</reference>
<evidence type="ECO:0000256" key="4">
    <source>
        <dbReference type="ARBA" id="ARBA00023163"/>
    </source>
</evidence>
<evidence type="ECO:0000256" key="3">
    <source>
        <dbReference type="ARBA" id="ARBA00023125"/>
    </source>
</evidence>
<evidence type="ECO:0000259" key="5">
    <source>
        <dbReference type="PROSITE" id="PS00716"/>
    </source>
</evidence>
<protein>
    <submittedName>
        <fullName evidence="6">RNA polymerase sigma factor</fullName>
    </submittedName>
</protein>
<dbReference type="NCBIfam" id="TIGR02937">
    <property type="entry name" value="sigma70-ECF"/>
    <property type="match status" value="1"/>
</dbReference>
<feature type="domain" description="RNA polymerase sigma-70" evidence="5">
    <location>
        <begin position="417"/>
        <end position="443"/>
    </location>
</feature>
<name>Q9KJT7_PEWBP</name>
<sequence length="458" mass="54801">MKKISFFSEPINPTLLPTDLSEREQEEINKLKKSWESSLGYLNEEKSVINEYQNKCDEYQAQLNSIQPQIENETKNLIKLKLTLEKLTKPKSKNSKLKIWKLLVKSAKSKFKIWKLLVKSAKSKFKLVNYKQPKENTKKCYLMLKNTEKNLKNDLKKVKNNIKIQLFLDLTSTNTSNWGIIKKELLFKMMQVKKKLHLLFNEFFRYVFNNQYSSHYGIKQLSNLRIVVSIAKKQSERGQYFLDLIHEGNMGLMKTVDKFDYTKGFKFSTYATWWIRQAITRAVADQSRTIRCPVHVSDILNKNFAFKSKLTQDLARKARKAENHEIAKAMNIETKKLMIYKWLKRNDFFRNIYSWWRWFFFRWFYKRSLRYFASWLYVTRNFKKTLEESLEEALTPREQLVLKMRYGILEGDNRVHTLEEVGAKLGVTRERIRQIETKALRKLRHPSRSNPLSFLKKD</sequence>
<dbReference type="PRINTS" id="PR00046">
    <property type="entry name" value="SIGMA70FCT"/>
</dbReference>
<dbReference type="InterPro" id="IPR007630">
    <property type="entry name" value="RNA_pol_sigma70_r4"/>
</dbReference>
<dbReference type="GO" id="GO:0003677">
    <property type="term" value="F:DNA binding"/>
    <property type="evidence" value="ECO:0007669"/>
    <property type="project" value="UniProtKB-KW"/>
</dbReference>
<dbReference type="PROSITE" id="PS00716">
    <property type="entry name" value="SIGMA70_2"/>
    <property type="match status" value="1"/>
</dbReference>
<dbReference type="GO" id="GO:0006352">
    <property type="term" value="P:DNA-templated transcription initiation"/>
    <property type="evidence" value="ECO:0007669"/>
    <property type="project" value="InterPro"/>
</dbReference>
<evidence type="ECO:0000256" key="2">
    <source>
        <dbReference type="ARBA" id="ARBA00023082"/>
    </source>
</evidence>
<dbReference type="Gene3D" id="1.10.10.10">
    <property type="entry name" value="Winged helix-like DNA-binding domain superfamily/Winged helix DNA-binding domain"/>
    <property type="match status" value="1"/>
</dbReference>
<dbReference type="CDD" id="cd06171">
    <property type="entry name" value="Sigma70_r4"/>
    <property type="match status" value="1"/>
</dbReference>
<dbReference type="InterPro" id="IPR014284">
    <property type="entry name" value="RNA_pol_sigma-70_dom"/>
</dbReference>
<organism evidence="6">
    <name type="scientific">Peanut witches'-broom phytoplasma</name>
    <dbReference type="NCBI Taxonomy" id="35772"/>
    <lineage>
        <taxon>Bacteria</taxon>
        <taxon>Bacillati</taxon>
        <taxon>Mycoplasmatota</taxon>
        <taxon>Mollicutes</taxon>
        <taxon>Acholeplasmatales</taxon>
        <taxon>Acholeplasmataceae</taxon>
        <taxon>Candidatus Phytoplasma</taxon>
        <taxon>16SrII (Peanut WB group)</taxon>
    </lineage>
</organism>
<gene>
    <name evidence="6" type="primary">rpoD</name>
</gene>
<evidence type="ECO:0000256" key="1">
    <source>
        <dbReference type="ARBA" id="ARBA00023015"/>
    </source>
</evidence>
<accession>Q9KJT7</accession>
<dbReference type="InterPro" id="IPR050239">
    <property type="entry name" value="Sigma-70_RNA_pol_init_factors"/>
</dbReference>
<dbReference type="InterPro" id="IPR013325">
    <property type="entry name" value="RNA_pol_sigma_r2"/>
</dbReference>
<dbReference type="PANTHER" id="PTHR30603">
    <property type="entry name" value="RNA POLYMERASE SIGMA FACTOR RPO"/>
    <property type="match status" value="1"/>
</dbReference>
<proteinExistence type="predicted"/>
<dbReference type="InterPro" id="IPR013324">
    <property type="entry name" value="RNA_pol_sigma_r3/r4-like"/>
</dbReference>
<keyword evidence="3" id="KW-0238">DNA-binding</keyword>